<evidence type="ECO:0000313" key="1">
    <source>
        <dbReference type="EMBL" id="WVX79589.1"/>
    </source>
</evidence>
<reference evidence="1 2" key="1">
    <citation type="submission" date="2023-10" db="EMBL/GenBank/DDBJ databases">
        <title>Niallia locisalis sp.nov. isolated from a salt pond sample.</title>
        <authorList>
            <person name="Li X.-J."/>
            <person name="Dong L."/>
        </authorList>
    </citation>
    <scope>NUCLEOTIDE SEQUENCE [LARGE SCALE GENOMIC DNA]</scope>
    <source>
        <strain evidence="1 2">DSM 29761</strain>
    </source>
</reference>
<dbReference type="Pfam" id="PF05935">
    <property type="entry name" value="Arylsulfotrans"/>
    <property type="match status" value="1"/>
</dbReference>
<dbReference type="InterPro" id="IPR010262">
    <property type="entry name" value="Arylsulfotransferase_bact"/>
</dbReference>
<protein>
    <submittedName>
        <fullName evidence="1">Aryl-sulfate sulfotransferase</fullName>
    </submittedName>
</protein>
<dbReference type="InterPro" id="IPR053143">
    <property type="entry name" value="Arylsulfate_ST"/>
</dbReference>
<dbReference type="PANTHER" id="PTHR35340">
    <property type="entry name" value="PQQ ENZYME REPEAT PROTEIN-RELATED"/>
    <property type="match status" value="1"/>
</dbReference>
<dbReference type="Proteomes" id="UP001357223">
    <property type="component" value="Chromosome"/>
</dbReference>
<evidence type="ECO:0000313" key="2">
    <source>
        <dbReference type="Proteomes" id="UP001357223"/>
    </source>
</evidence>
<sequence>METDKNFLMNNLVNEDNYVTPFQSISPDGTNYVLGVKSNGSVVAVPEVHFIRPKWHLPYKAIGYSKDENDFYYYQGRSAVIMNHYGYVKHWIQEENNIQNFRRFENKLGQNSYVYTVQVHDTPMPKGNAGYWLCELVVLDENFKEIDRQRMKASGRIRDDYPMENHDYVYIDDGHYMIPTAYPNTVDNIPNVNGSYKVFNNVIQEVKNNQVVFHWESIDYPELYELSHYLNDPTECPSTGEKYLDFAHINSMFIDERDLNLLVSFKHIGILKIDRKTGAIMWMIAKNRCDIKGIDEKMIPSMQHDARYNYDHSITLFDDSGSTTDNARVMRY</sequence>
<proteinExistence type="predicted"/>
<accession>A0ABZ2C7M9</accession>
<name>A0ABZ2C7M9_9BACI</name>
<dbReference type="PANTHER" id="PTHR35340:SF5">
    <property type="entry name" value="ASST-DOMAIN-CONTAINING PROTEIN"/>
    <property type="match status" value="1"/>
</dbReference>
<dbReference type="EMBL" id="CP137640">
    <property type="protein sequence ID" value="WVX79589.1"/>
    <property type="molecule type" value="Genomic_DNA"/>
</dbReference>
<dbReference type="RefSeq" id="WP_338448522.1">
    <property type="nucleotide sequence ID" value="NZ_CP137640.1"/>
</dbReference>
<gene>
    <name evidence="1" type="ORF">R4Z09_20180</name>
</gene>
<keyword evidence="2" id="KW-1185">Reference proteome</keyword>
<organism evidence="1 2">
    <name type="scientific">Niallia oryzisoli</name>
    <dbReference type="NCBI Taxonomy" id="1737571"/>
    <lineage>
        <taxon>Bacteria</taxon>
        <taxon>Bacillati</taxon>
        <taxon>Bacillota</taxon>
        <taxon>Bacilli</taxon>
        <taxon>Bacillales</taxon>
        <taxon>Bacillaceae</taxon>
        <taxon>Niallia</taxon>
    </lineage>
</organism>